<evidence type="ECO:0000313" key="1">
    <source>
        <dbReference type="EMBL" id="MCS3903082.1"/>
    </source>
</evidence>
<organism evidence="1 2">
    <name type="scientific">Methylohalomonas lacus</name>
    <dbReference type="NCBI Taxonomy" id="398773"/>
    <lineage>
        <taxon>Bacteria</taxon>
        <taxon>Pseudomonadati</taxon>
        <taxon>Pseudomonadota</taxon>
        <taxon>Gammaproteobacteria</taxon>
        <taxon>Methylohalomonadales</taxon>
        <taxon>Methylohalomonadaceae</taxon>
        <taxon>Methylohalomonas</taxon>
    </lineage>
</organism>
<protein>
    <submittedName>
        <fullName evidence="1">Uncharacterized protein</fullName>
    </submittedName>
</protein>
<proteinExistence type="predicted"/>
<gene>
    <name evidence="1" type="ORF">J2T55_001099</name>
</gene>
<sequence length="50" mass="5378">MDLRSRDAARKLRTLACSDSVDDGKWCLAVIVVPGKVAIGDRIQTVVHAA</sequence>
<name>A0AAE3HLB8_9GAMM</name>
<keyword evidence="2" id="KW-1185">Reference proteome</keyword>
<accession>A0AAE3HLB8</accession>
<comment type="caution">
    <text evidence="1">The sequence shown here is derived from an EMBL/GenBank/DDBJ whole genome shotgun (WGS) entry which is preliminary data.</text>
</comment>
<dbReference type="EMBL" id="JANUCT010000006">
    <property type="protein sequence ID" value="MCS3903082.1"/>
    <property type="molecule type" value="Genomic_DNA"/>
</dbReference>
<dbReference type="Proteomes" id="UP001204445">
    <property type="component" value="Unassembled WGS sequence"/>
</dbReference>
<dbReference type="AlphaFoldDB" id="A0AAE3HLB8"/>
<evidence type="ECO:0000313" key="2">
    <source>
        <dbReference type="Proteomes" id="UP001204445"/>
    </source>
</evidence>
<reference evidence="1" key="1">
    <citation type="submission" date="2022-08" db="EMBL/GenBank/DDBJ databases">
        <title>Genomic Encyclopedia of Type Strains, Phase III (KMG-III): the genomes of soil and plant-associated and newly described type strains.</title>
        <authorList>
            <person name="Whitman W."/>
        </authorList>
    </citation>
    <scope>NUCLEOTIDE SEQUENCE</scope>
    <source>
        <strain evidence="1">HMT 1</strain>
    </source>
</reference>